<dbReference type="EMBL" id="CP046621">
    <property type="protein sequence ID" value="QGW78688.1"/>
    <property type="molecule type" value="Genomic_DNA"/>
</dbReference>
<dbReference type="RefSeq" id="WP_157193510.1">
    <property type="nucleotide sequence ID" value="NZ_CP046621.1"/>
</dbReference>
<dbReference type="PANTHER" id="PTHR18968:SF142">
    <property type="entry name" value="ACETOLACTATE SYNTHASE"/>
    <property type="match status" value="1"/>
</dbReference>
<evidence type="ECO:0000313" key="8">
    <source>
        <dbReference type="Proteomes" id="UP000426235"/>
    </source>
</evidence>
<dbReference type="GO" id="GO:0009097">
    <property type="term" value="P:isoleucine biosynthetic process"/>
    <property type="evidence" value="ECO:0007669"/>
    <property type="project" value="TreeGrafter"/>
</dbReference>
<dbReference type="GO" id="GO:0030976">
    <property type="term" value="F:thiamine pyrophosphate binding"/>
    <property type="evidence" value="ECO:0007669"/>
    <property type="project" value="InterPro"/>
</dbReference>
<evidence type="ECO:0000259" key="6">
    <source>
        <dbReference type="Pfam" id="PF02776"/>
    </source>
</evidence>
<dbReference type="InterPro" id="IPR011766">
    <property type="entry name" value="TPP_enzyme_TPP-bd"/>
</dbReference>
<reference evidence="7" key="1">
    <citation type="submission" date="2019-12" db="EMBL/GenBank/DDBJ databases">
        <title>Hybrid Genome Assemblies of two High G+C Isolates from Undergraduate Microbiology Courses.</title>
        <authorList>
            <person name="Ne Ville C.J."/>
            <person name="Enright D."/>
            <person name="Hernandez I."/>
            <person name="Dodsworth J."/>
            <person name="Orwin P.M."/>
        </authorList>
    </citation>
    <scope>NUCLEOTIDE SEQUENCE [LARGE SCALE GENOMIC DNA]</scope>
    <source>
        <strain evidence="7">Neo</strain>
    </source>
</reference>
<keyword evidence="2 3" id="KW-0786">Thiamine pyrophosphate</keyword>
<gene>
    <name evidence="7" type="ORF">GPJ81_19020</name>
</gene>
<dbReference type="InterPro" id="IPR045229">
    <property type="entry name" value="TPP_enz"/>
</dbReference>
<dbReference type="Proteomes" id="UP000426235">
    <property type="component" value="Chromosome"/>
</dbReference>
<feature type="domain" description="Thiamine pyrophosphate enzyme central" evidence="4">
    <location>
        <begin position="201"/>
        <end position="335"/>
    </location>
</feature>
<dbReference type="Pfam" id="PF02775">
    <property type="entry name" value="TPP_enzyme_C"/>
    <property type="match status" value="1"/>
</dbReference>
<dbReference type="GO" id="GO:0009099">
    <property type="term" value="P:L-valine biosynthetic process"/>
    <property type="evidence" value="ECO:0007669"/>
    <property type="project" value="TreeGrafter"/>
</dbReference>
<dbReference type="PANTHER" id="PTHR18968">
    <property type="entry name" value="THIAMINE PYROPHOSPHATE ENZYMES"/>
    <property type="match status" value="1"/>
</dbReference>
<dbReference type="Gene3D" id="3.40.50.970">
    <property type="match status" value="2"/>
</dbReference>
<dbReference type="GO" id="GO:0000287">
    <property type="term" value="F:magnesium ion binding"/>
    <property type="evidence" value="ECO:0007669"/>
    <property type="project" value="InterPro"/>
</dbReference>
<dbReference type="InterPro" id="IPR012001">
    <property type="entry name" value="Thiamin_PyroP_enz_TPP-bd_dom"/>
</dbReference>
<accession>A0A6I6HBZ5</accession>
<dbReference type="Gene3D" id="3.40.50.1220">
    <property type="entry name" value="TPP-binding domain"/>
    <property type="match status" value="1"/>
</dbReference>
<dbReference type="Pfam" id="PF00205">
    <property type="entry name" value="TPP_enzyme_M"/>
    <property type="match status" value="1"/>
</dbReference>
<evidence type="ECO:0000313" key="7">
    <source>
        <dbReference type="EMBL" id="QGW78688.1"/>
    </source>
</evidence>
<dbReference type="GO" id="GO:0003984">
    <property type="term" value="F:acetolactate synthase activity"/>
    <property type="evidence" value="ECO:0007669"/>
    <property type="project" value="TreeGrafter"/>
</dbReference>
<dbReference type="SUPFAM" id="SSF52467">
    <property type="entry name" value="DHS-like NAD/FAD-binding domain"/>
    <property type="match status" value="1"/>
</dbReference>
<evidence type="ECO:0000256" key="2">
    <source>
        <dbReference type="ARBA" id="ARBA00023052"/>
    </source>
</evidence>
<dbReference type="AlphaFoldDB" id="A0A6I6HBZ5"/>
<evidence type="ECO:0000256" key="3">
    <source>
        <dbReference type="RuleBase" id="RU362132"/>
    </source>
</evidence>
<sequence length="614" mass="66321">MTRVAEQIAQWLVQQGVEQVFTVTGGGAMFLNQALGGHERLRCTFMHHEQACAMAAEGYARITGKPAVVMLTTGPGSINALNGVHGAFTDSIPMIVLSGQIKRETCTSFRDVPGLRQLGDQEGPTIAMASPVCKYAQLVRSEKDLEVMLPKAYAEAVGGRPGPVWLDIPLDIQQSTTAIAIPAPDLSKPPAAEGLRAACRDIAGKLLQSHRPLILGGTGVRLSRTEKRLLALIERYRIPLATAWTHDLIASDHPLFAGRPGTIGTRAGNLCLQAADFVLVLGSRLNVRQTSYNWQAFAKHAWIAQVDIDAAELAKPTVQPHLGVAADLGDFLDVLEQELARACLPDFGAWVQWCQHIGTTYRAAAEHRQIAGAALNPYVMVERIFGQMRPDDIVVCGNASACILPFQVGGLQKDQRLFSNSGSASMGYDLPAAIGAATAARTQGGRRVICFAGDGSLQMNIQELQTLKTIGVNVIVIVLNNRGYLSIWQTHENFFGRVIGATPESGVEFPDFTAVARAYGLRAESIASEDDLGRLDSLLETDGPLLIDLHVDPRQEFVPRIKSRVDAQGAFVTPELDDMHPFLEQTVLEQIRSEALAIRARSRSTDDSGANTNG</sequence>
<comment type="similarity">
    <text evidence="1 3">Belongs to the TPP enzyme family.</text>
</comment>
<name>A0A6I6HBZ5_9PSED</name>
<feature type="domain" description="Thiamine pyrophosphate enzyme TPP-binding" evidence="5">
    <location>
        <begin position="411"/>
        <end position="548"/>
    </location>
</feature>
<dbReference type="CDD" id="cd07035">
    <property type="entry name" value="TPP_PYR_POX_like"/>
    <property type="match status" value="1"/>
</dbReference>
<dbReference type="InterPro" id="IPR029035">
    <property type="entry name" value="DHS-like_NAD/FAD-binding_dom"/>
</dbReference>
<evidence type="ECO:0000259" key="5">
    <source>
        <dbReference type="Pfam" id="PF02775"/>
    </source>
</evidence>
<dbReference type="GO" id="GO:0005948">
    <property type="term" value="C:acetolactate synthase complex"/>
    <property type="evidence" value="ECO:0007669"/>
    <property type="project" value="TreeGrafter"/>
</dbReference>
<proteinExistence type="inferred from homology"/>
<feature type="domain" description="Thiamine pyrophosphate enzyme N-terminal TPP-binding" evidence="6">
    <location>
        <begin position="3"/>
        <end position="105"/>
    </location>
</feature>
<dbReference type="InterPro" id="IPR012000">
    <property type="entry name" value="Thiamin_PyroP_enz_cen_dom"/>
</dbReference>
<dbReference type="InterPro" id="IPR029061">
    <property type="entry name" value="THDP-binding"/>
</dbReference>
<dbReference type="CDD" id="cd00568">
    <property type="entry name" value="TPP_enzymes"/>
    <property type="match status" value="1"/>
</dbReference>
<organism evidence="7 8">
    <name type="scientific">Pseudomonas alkylphenolica</name>
    <dbReference type="NCBI Taxonomy" id="237609"/>
    <lineage>
        <taxon>Bacteria</taxon>
        <taxon>Pseudomonadati</taxon>
        <taxon>Pseudomonadota</taxon>
        <taxon>Gammaproteobacteria</taxon>
        <taxon>Pseudomonadales</taxon>
        <taxon>Pseudomonadaceae</taxon>
        <taxon>Pseudomonas</taxon>
    </lineage>
</organism>
<dbReference type="GO" id="GO:0050660">
    <property type="term" value="F:flavin adenine dinucleotide binding"/>
    <property type="evidence" value="ECO:0007669"/>
    <property type="project" value="TreeGrafter"/>
</dbReference>
<evidence type="ECO:0000256" key="1">
    <source>
        <dbReference type="ARBA" id="ARBA00007812"/>
    </source>
</evidence>
<dbReference type="SUPFAM" id="SSF52518">
    <property type="entry name" value="Thiamin diphosphate-binding fold (THDP-binding)"/>
    <property type="match status" value="2"/>
</dbReference>
<keyword evidence="8" id="KW-1185">Reference proteome</keyword>
<protein>
    <submittedName>
        <fullName evidence="7">Thiamine pyrophosphate-binding protein</fullName>
    </submittedName>
</protein>
<evidence type="ECO:0000259" key="4">
    <source>
        <dbReference type="Pfam" id="PF00205"/>
    </source>
</evidence>
<dbReference type="Pfam" id="PF02776">
    <property type="entry name" value="TPP_enzyme_N"/>
    <property type="match status" value="1"/>
</dbReference>